<keyword evidence="2 5" id="KW-0812">Transmembrane</keyword>
<keyword evidence="4 5" id="KW-0472">Membrane</keyword>
<feature type="transmembrane region" description="Helical" evidence="5">
    <location>
        <begin position="77"/>
        <end position="95"/>
    </location>
</feature>
<evidence type="ECO:0000256" key="1">
    <source>
        <dbReference type="ARBA" id="ARBA00004127"/>
    </source>
</evidence>
<reference evidence="7" key="1">
    <citation type="journal article" date="2020" name="mSystems">
        <title>Genome- and Community-Level Interaction Insights into Carbon Utilization and Element Cycling Functions of Hydrothermarchaeota in Hydrothermal Sediment.</title>
        <authorList>
            <person name="Zhou Z."/>
            <person name="Liu Y."/>
            <person name="Xu W."/>
            <person name="Pan J."/>
            <person name="Luo Z.H."/>
            <person name="Li M."/>
        </authorList>
    </citation>
    <scope>NUCLEOTIDE SEQUENCE [LARGE SCALE GENOMIC DNA]</scope>
    <source>
        <strain evidence="7">SpSt-69</strain>
    </source>
</reference>
<dbReference type="InterPro" id="IPR010652">
    <property type="entry name" value="DUF1232"/>
</dbReference>
<dbReference type="GO" id="GO:0012505">
    <property type="term" value="C:endomembrane system"/>
    <property type="evidence" value="ECO:0007669"/>
    <property type="project" value="UniProtKB-SubCell"/>
</dbReference>
<accession>A0A7V3ZZ62</accession>
<dbReference type="Pfam" id="PF06803">
    <property type="entry name" value="DUF1232"/>
    <property type="match status" value="1"/>
</dbReference>
<evidence type="ECO:0000259" key="6">
    <source>
        <dbReference type="Pfam" id="PF06803"/>
    </source>
</evidence>
<protein>
    <submittedName>
        <fullName evidence="7">DUF1232 domain-containing protein</fullName>
    </submittedName>
</protein>
<sequence>MENVKRTRSVDGYLSFYKYLRGKIAQDAEKILGKYGRIAVEILLTGPDLFIFLFRIYRDPEVPLEYKAGLASILTYWILPIDIFSEMFFGVLGYVDDIFLASYILNGLMKHLDAEKIKSYWPGCETAPKVIEKILGYSQLLASLLGKNSEQKFNQLVNRIEKKLNIQTEKNSSITHIENTAEE</sequence>
<dbReference type="EMBL" id="DTDJ01000046">
    <property type="protein sequence ID" value="HGL18096.1"/>
    <property type="molecule type" value="Genomic_DNA"/>
</dbReference>
<comment type="caution">
    <text evidence="7">The sequence shown here is derived from an EMBL/GenBank/DDBJ whole genome shotgun (WGS) entry which is preliminary data.</text>
</comment>
<feature type="transmembrane region" description="Helical" evidence="5">
    <location>
        <begin position="38"/>
        <end position="57"/>
    </location>
</feature>
<comment type="subcellular location">
    <subcellularLocation>
        <location evidence="1">Endomembrane system</location>
        <topology evidence="1">Multi-pass membrane protein</topology>
    </subcellularLocation>
</comment>
<evidence type="ECO:0000256" key="2">
    <source>
        <dbReference type="ARBA" id="ARBA00022692"/>
    </source>
</evidence>
<evidence type="ECO:0000256" key="3">
    <source>
        <dbReference type="ARBA" id="ARBA00022989"/>
    </source>
</evidence>
<dbReference type="AlphaFoldDB" id="A0A7V3ZZ62"/>
<name>A0A7V3ZZ62_UNCW3</name>
<proteinExistence type="predicted"/>
<keyword evidence="3 5" id="KW-1133">Transmembrane helix</keyword>
<organism evidence="7">
    <name type="scientific">candidate division WOR-3 bacterium</name>
    <dbReference type="NCBI Taxonomy" id="2052148"/>
    <lineage>
        <taxon>Bacteria</taxon>
        <taxon>Bacteria division WOR-3</taxon>
    </lineage>
</organism>
<gene>
    <name evidence="7" type="ORF">ENU66_07200</name>
</gene>
<feature type="domain" description="DUF1232" evidence="6">
    <location>
        <begin position="67"/>
        <end position="102"/>
    </location>
</feature>
<evidence type="ECO:0000256" key="4">
    <source>
        <dbReference type="ARBA" id="ARBA00023136"/>
    </source>
</evidence>
<evidence type="ECO:0000256" key="5">
    <source>
        <dbReference type="SAM" id="Phobius"/>
    </source>
</evidence>
<evidence type="ECO:0000313" key="7">
    <source>
        <dbReference type="EMBL" id="HGL18096.1"/>
    </source>
</evidence>